<dbReference type="InterPro" id="IPR052023">
    <property type="entry name" value="Histidine_kinase_KdpD"/>
</dbReference>
<proteinExistence type="predicted"/>
<dbReference type="Gene3D" id="3.40.50.620">
    <property type="entry name" value="HUPs"/>
    <property type="match status" value="1"/>
</dbReference>
<keyword evidence="3" id="KW-0902">Two-component regulatory system</keyword>
<evidence type="ECO:0000259" key="5">
    <source>
        <dbReference type="Pfam" id="PF02702"/>
    </source>
</evidence>
<comment type="caution">
    <text evidence="6">The sequence shown here is derived from an EMBL/GenBank/DDBJ whole genome shotgun (WGS) entry which is preliminary data.</text>
</comment>
<dbReference type="InterPro" id="IPR006016">
    <property type="entry name" value="UspA"/>
</dbReference>
<evidence type="ECO:0000259" key="4">
    <source>
        <dbReference type="Pfam" id="PF00582"/>
    </source>
</evidence>
<dbReference type="InterPro" id="IPR003852">
    <property type="entry name" value="Sig_transdc_His_kinase_KdpD_N"/>
</dbReference>
<dbReference type="GO" id="GO:0005886">
    <property type="term" value="C:plasma membrane"/>
    <property type="evidence" value="ECO:0007669"/>
    <property type="project" value="TreeGrafter"/>
</dbReference>
<dbReference type="InterPro" id="IPR014729">
    <property type="entry name" value="Rossmann-like_a/b/a_fold"/>
</dbReference>
<dbReference type="FunFam" id="3.40.50.300:FF:000483">
    <property type="entry name" value="Sensor histidine kinase KdpD"/>
    <property type="match status" value="1"/>
</dbReference>
<evidence type="ECO:0000313" key="6">
    <source>
        <dbReference type="EMBL" id="MBU3841591.1"/>
    </source>
</evidence>
<keyword evidence="2" id="KW-0418">Kinase</keyword>
<dbReference type="Pfam" id="PF00582">
    <property type="entry name" value="Usp"/>
    <property type="match status" value="1"/>
</dbReference>
<dbReference type="CDD" id="cd01987">
    <property type="entry name" value="USP_KdpD-like"/>
    <property type="match status" value="1"/>
</dbReference>
<feature type="domain" description="UspA" evidence="4">
    <location>
        <begin position="250"/>
        <end position="368"/>
    </location>
</feature>
<dbReference type="Pfam" id="PF02702">
    <property type="entry name" value="KdpD"/>
    <property type="match status" value="1"/>
</dbReference>
<dbReference type="AlphaFoldDB" id="A0A9E2KWD3"/>
<organism evidence="6 7">
    <name type="scientific">Candidatus Fusobacterium pullicola</name>
    <dbReference type="NCBI Taxonomy" id="2838601"/>
    <lineage>
        <taxon>Bacteria</taxon>
        <taxon>Fusobacteriati</taxon>
        <taxon>Fusobacteriota</taxon>
        <taxon>Fusobacteriia</taxon>
        <taxon>Fusobacteriales</taxon>
        <taxon>Fusobacteriaceae</taxon>
        <taxon>Fusobacterium</taxon>
    </lineage>
</organism>
<accession>A0A9E2KWD3</accession>
<sequence>MSEEKRLTPEEALKIYNKEKKGRLKIYLGYAPGVGKTYTMLREANIRVKRGEDICIGYIEPHDRKATTEQIGILEQIPVKEIEYASKIYKEVNIEKIIERGPEIVLIDELAHTNIKGSKNEKRYQDVLEILNAGINVHTTVNIQHLESLNDVVQTITGIAVRETVPDTILAEADEVEVIDISFESLKERLERGEIYNLKTASQALRNFFRKGNLSALREIALRQIAQEVDNNLNEYLNNKNIKTNWYTAERVLVSISSSPKANKVIRYGARIAQKYKCEFYVICVEQIGFLAKGYSPEDWKVIEKHEELARSLGAETIRLQGKNIVKEILKFSEEKRITQIVLGHSKRNKLTTFFKGSVINKIIEHSKGVEIRVVPWGL</sequence>
<dbReference type="PANTHER" id="PTHR45569">
    <property type="entry name" value="SENSOR PROTEIN KDPD"/>
    <property type="match status" value="1"/>
</dbReference>
<dbReference type="Proteomes" id="UP000724657">
    <property type="component" value="Unassembled WGS sequence"/>
</dbReference>
<evidence type="ECO:0000256" key="3">
    <source>
        <dbReference type="ARBA" id="ARBA00023012"/>
    </source>
</evidence>
<dbReference type="GO" id="GO:0005737">
    <property type="term" value="C:cytoplasm"/>
    <property type="evidence" value="ECO:0007669"/>
    <property type="project" value="UniProtKB-ARBA"/>
</dbReference>
<dbReference type="GO" id="GO:0000155">
    <property type="term" value="F:phosphorelay sensor kinase activity"/>
    <property type="evidence" value="ECO:0007669"/>
    <property type="project" value="InterPro"/>
</dbReference>
<protein>
    <submittedName>
        <fullName evidence="6">Universal stress protein</fullName>
    </submittedName>
</protein>
<evidence type="ECO:0000256" key="1">
    <source>
        <dbReference type="ARBA" id="ARBA00022679"/>
    </source>
</evidence>
<dbReference type="InterPro" id="IPR027417">
    <property type="entry name" value="P-loop_NTPase"/>
</dbReference>
<dbReference type="EMBL" id="JAHLFN010000012">
    <property type="protein sequence ID" value="MBU3841591.1"/>
    <property type="molecule type" value="Genomic_DNA"/>
</dbReference>
<keyword evidence="1" id="KW-0808">Transferase</keyword>
<gene>
    <name evidence="6" type="ORF">IAA47_01095</name>
</gene>
<dbReference type="SUPFAM" id="SSF52402">
    <property type="entry name" value="Adenine nucleotide alpha hydrolases-like"/>
    <property type="match status" value="1"/>
</dbReference>
<reference evidence="6" key="2">
    <citation type="submission" date="2021-04" db="EMBL/GenBank/DDBJ databases">
        <authorList>
            <person name="Gilroy R."/>
        </authorList>
    </citation>
    <scope>NUCLEOTIDE SEQUENCE</scope>
    <source>
        <strain evidence="6">A6-441</strain>
    </source>
</reference>
<dbReference type="Gene3D" id="3.40.50.300">
    <property type="entry name" value="P-loop containing nucleotide triphosphate hydrolases"/>
    <property type="match status" value="1"/>
</dbReference>
<name>A0A9E2KWD3_9FUSO</name>
<feature type="domain" description="Signal transduction histidine kinase osmosensitive K+ channel sensor N-terminal" evidence="5">
    <location>
        <begin position="20"/>
        <end position="229"/>
    </location>
</feature>
<evidence type="ECO:0000313" key="7">
    <source>
        <dbReference type="Proteomes" id="UP000724657"/>
    </source>
</evidence>
<reference evidence="6" key="1">
    <citation type="journal article" date="2021" name="PeerJ">
        <title>Extensive microbial diversity within the chicken gut microbiome revealed by metagenomics and culture.</title>
        <authorList>
            <person name="Gilroy R."/>
            <person name="Ravi A."/>
            <person name="Getino M."/>
            <person name="Pursley I."/>
            <person name="Horton D.L."/>
            <person name="Alikhan N.F."/>
            <person name="Baker D."/>
            <person name="Gharbi K."/>
            <person name="Hall N."/>
            <person name="Watson M."/>
            <person name="Adriaenssens E.M."/>
            <person name="Foster-Nyarko E."/>
            <person name="Jarju S."/>
            <person name="Secka A."/>
            <person name="Antonio M."/>
            <person name="Oren A."/>
            <person name="Chaudhuri R.R."/>
            <person name="La Ragione R."/>
            <person name="Hildebrand F."/>
            <person name="Pallen M.J."/>
        </authorList>
    </citation>
    <scope>NUCLEOTIDE SEQUENCE</scope>
    <source>
        <strain evidence="6">A6-441</strain>
    </source>
</reference>
<evidence type="ECO:0000256" key="2">
    <source>
        <dbReference type="ARBA" id="ARBA00022777"/>
    </source>
</evidence>
<dbReference type="PANTHER" id="PTHR45569:SF1">
    <property type="entry name" value="SENSOR PROTEIN KDPD"/>
    <property type="match status" value="1"/>
</dbReference>